<feature type="region of interest" description="Disordered" evidence="1">
    <location>
        <begin position="66"/>
        <end position="94"/>
    </location>
</feature>
<proteinExistence type="predicted"/>
<accession>A0A9N7TZ61</accession>
<evidence type="ECO:0000313" key="2">
    <source>
        <dbReference type="EMBL" id="CAB1421091.1"/>
    </source>
</evidence>
<organism evidence="2 3">
    <name type="scientific">Pleuronectes platessa</name>
    <name type="common">European plaice</name>
    <dbReference type="NCBI Taxonomy" id="8262"/>
    <lineage>
        <taxon>Eukaryota</taxon>
        <taxon>Metazoa</taxon>
        <taxon>Chordata</taxon>
        <taxon>Craniata</taxon>
        <taxon>Vertebrata</taxon>
        <taxon>Euteleostomi</taxon>
        <taxon>Actinopterygii</taxon>
        <taxon>Neopterygii</taxon>
        <taxon>Teleostei</taxon>
        <taxon>Neoteleostei</taxon>
        <taxon>Acanthomorphata</taxon>
        <taxon>Carangaria</taxon>
        <taxon>Pleuronectiformes</taxon>
        <taxon>Pleuronectoidei</taxon>
        <taxon>Pleuronectidae</taxon>
        <taxon>Pleuronectes</taxon>
    </lineage>
</organism>
<protein>
    <submittedName>
        <fullName evidence="2">Uncharacterized protein</fullName>
    </submittedName>
</protein>
<name>A0A9N7TZ61_PLEPL</name>
<comment type="caution">
    <text evidence="2">The sequence shown here is derived from an EMBL/GenBank/DDBJ whole genome shotgun (WGS) entry which is preliminary data.</text>
</comment>
<reference evidence="2" key="1">
    <citation type="submission" date="2020-03" db="EMBL/GenBank/DDBJ databases">
        <authorList>
            <person name="Weist P."/>
        </authorList>
    </citation>
    <scope>NUCLEOTIDE SEQUENCE</scope>
</reference>
<dbReference type="Proteomes" id="UP001153269">
    <property type="component" value="Unassembled WGS sequence"/>
</dbReference>
<gene>
    <name evidence="2" type="ORF">PLEPLA_LOCUS8972</name>
</gene>
<evidence type="ECO:0000256" key="1">
    <source>
        <dbReference type="SAM" id="MobiDB-lite"/>
    </source>
</evidence>
<dbReference type="EMBL" id="CADEAL010000502">
    <property type="protein sequence ID" value="CAB1421091.1"/>
    <property type="molecule type" value="Genomic_DNA"/>
</dbReference>
<evidence type="ECO:0000313" key="3">
    <source>
        <dbReference type="Proteomes" id="UP001153269"/>
    </source>
</evidence>
<feature type="region of interest" description="Disordered" evidence="1">
    <location>
        <begin position="1"/>
        <end position="39"/>
    </location>
</feature>
<feature type="compositionally biased region" description="Basic and acidic residues" evidence="1">
    <location>
        <begin position="1"/>
        <end position="35"/>
    </location>
</feature>
<dbReference type="AlphaFoldDB" id="A0A9N7TZ61"/>
<keyword evidence="3" id="KW-1185">Reference proteome</keyword>
<sequence>MCHRAAERRGERREERGEETRGERREERGERRQEEGALDVPLSDLPAAWSDNRFFCPAVTCHRFRGDTGSAPHAKTDSQTPIDLSDPRRRKHKHATQAFLARPPNQQGPEHTRAAHRICSQDTLAREGEKIKGQYMHPSVQRHLSCCVMIVSRINRFESEQCRLEDSEAWTHVQRR</sequence>